<keyword evidence="4" id="KW-0862">Zinc</keyword>
<feature type="domain" description="C2H2-type" evidence="6">
    <location>
        <begin position="1"/>
        <end position="26"/>
    </location>
</feature>
<feature type="non-terminal residue" evidence="7">
    <location>
        <position position="64"/>
    </location>
</feature>
<feature type="non-terminal residue" evidence="7">
    <location>
        <position position="1"/>
    </location>
</feature>
<dbReference type="AlphaFoldDB" id="A0A7K9QYK8"/>
<dbReference type="Gene3D" id="3.30.160.60">
    <property type="entry name" value="Classic Zinc Finger"/>
    <property type="match status" value="3"/>
</dbReference>
<dbReference type="GO" id="GO:0008270">
    <property type="term" value="F:zinc ion binding"/>
    <property type="evidence" value="ECO:0007669"/>
    <property type="project" value="UniProtKB-KW"/>
</dbReference>
<dbReference type="PANTHER" id="PTHR23226">
    <property type="entry name" value="ZINC FINGER AND SCAN DOMAIN-CONTAINING"/>
    <property type="match status" value="1"/>
</dbReference>
<dbReference type="PANTHER" id="PTHR23226:SF405">
    <property type="entry name" value="GASTRULA ZINC FINGER PROTEIN XLCGF26.1-LIKE-RELATED"/>
    <property type="match status" value="1"/>
</dbReference>
<evidence type="ECO:0000313" key="7">
    <source>
        <dbReference type="EMBL" id="NXI16714.1"/>
    </source>
</evidence>
<dbReference type="EMBL" id="VWZV01013353">
    <property type="protein sequence ID" value="NXI16714.1"/>
    <property type="molecule type" value="Genomic_DNA"/>
</dbReference>
<gene>
    <name evidence="7" type="primary">Znf774</name>
    <name evidence="7" type="ORF">IRECYA_R04464</name>
</gene>
<dbReference type="FunFam" id="3.30.160.60:FF:001049">
    <property type="entry name" value="zinc finger protein 319"/>
    <property type="match status" value="1"/>
</dbReference>
<evidence type="ECO:0000256" key="3">
    <source>
        <dbReference type="ARBA" id="ARBA00022771"/>
    </source>
</evidence>
<organism evidence="7 8">
    <name type="scientific">Irena cyanogastra</name>
    <name type="common">Philippine fairy-bluebird</name>
    <dbReference type="NCBI Taxonomy" id="175120"/>
    <lineage>
        <taxon>Eukaryota</taxon>
        <taxon>Metazoa</taxon>
        <taxon>Chordata</taxon>
        <taxon>Craniata</taxon>
        <taxon>Vertebrata</taxon>
        <taxon>Euteleostomi</taxon>
        <taxon>Archelosauria</taxon>
        <taxon>Archosauria</taxon>
        <taxon>Dinosauria</taxon>
        <taxon>Saurischia</taxon>
        <taxon>Theropoda</taxon>
        <taxon>Coelurosauria</taxon>
        <taxon>Aves</taxon>
        <taxon>Neognathae</taxon>
        <taxon>Neoaves</taxon>
        <taxon>Telluraves</taxon>
        <taxon>Australaves</taxon>
        <taxon>Passeriformes</taxon>
        <taxon>Corvoidea</taxon>
        <taxon>Irenidae</taxon>
        <taxon>Irena</taxon>
    </lineage>
</organism>
<dbReference type="Proteomes" id="UP000530962">
    <property type="component" value="Unassembled WGS sequence"/>
</dbReference>
<dbReference type="PROSITE" id="PS50157">
    <property type="entry name" value="ZINC_FINGER_C2H2_2"/>
    <property type="match status" value="3"/>
</dbReference>
<keyword evidence="3 5" id="KW-0863">Zinc-finger</keyword>
<protein>
    <submittedName>
        <fullName evidence="7">ZN774 protein</fullName>
    </submittedName>
</protein>
<dbReference type="FunFam" id="3.30.160.60:FF:002343">
    <property type="entry name" value="Zinc finger protein 33A"/>
    <property type="match status" value="1"/>
</dbReference>
<dbReference type="InterPro" id="IPR036236">
    <property type="entry name" value="Znf_C2H2_sf"/>
</dbReference>
<evidence type="ECO:0000256" key="4">
    <source>
        <dbReference type="ARBA" id="ARBA00022833"/>
    </source>
</evidence>
<feature type="domain" description="C2H2-type" evidence="6">
    <location>
        <begin position="27"/>
        <end position="54"/>
    </location>
</feature>
<evidence type="ECO:0000256" key="2">
    <source>
        <dbReference type="ARBA" id="ARBA00022737"/>
    </source>
</evidence>
<keyword evidence="1" id="KW-0479">Metal-binding</keyword>
<feature type="domain" description="C2H2-type" evidence="6">
    <location>
        <begin position="55"/>
        <end position="64"/>
    </location>
</feature>
<sequence length="64" mass="7514">CPEYGQRFQISSHLLIHQWIHTEERPFHCPTCRKGINKNSNCTKDHKIHTGERPYKCGECGKSF</sequence>
<dbReference type="SUPFAM" id="SSF57667">
    <property type="entry name" value="beta-beta-alpha zinc fingers"/>
    <property type="match status" value="1"/>
</dbReference>
<name>A0A7K9QYK8_IRECY</name>
<dbReference type="GO" id="GO:0000981">
    <property type="term" value="F:DNA-binding transcription factor activity, RNA polymerase II-specific"/>
    <property type="evidence" value="ECO:0007669"/>
    <property type="project" value="TreeGrafter"/>
</dbReference>
<comment type="caution">
    <text evidence="7">The sequence shown here is derived from an EMBL/GenBank/DDBJ whole genome shotgun (WGS) entry which is preliminary data.</text>
</comment>
<keyword evidence="2" id="KW-0677">Repeat</keyword>
<reference evidence="7 8" key="1">
    <citation type="submission" date="2019-09" db="EMBL/GenBank/DDBJ databases">
        <title>Bird 10,000 Genomes (B10K) Project - Family phase.</title>
        <authorList>
            <person name="Zhang G."/>
        </authorList>
    </citation>
    <scope>NUCLEOTIDE SEQUENCE [LARGE SCALE GENOMIC DNA]</scope>
    <source>
        <strain evidence="7">B10K-DU-001-26</strain>
        <tissue evidence="7">Muscle</tissue>
    </source>
</reference>
<evidence type="ECO:0000259" key="6">
    <source>
        <dbReference type="PROSITE" id="PS50157"/>
    </source>
</evidence>
<evidence type="ECO:0000256" key="5">
    <source>
        <dbReference type="PROSITE-ProRule" id="PRU00042"/>
    </source>
</evidence>
<keyword evidence="8" id="KW-1185">Reference proteome</keyword>
<dbReference type="GO" id="GO:0000978">
    <property type="term" value="F:RNA polymerase II cis-regulatory region sequence-specific DNA binding"/>
    <property type="evidence" value="ECO:0007669"/>
    <property type="project" value="TreeGrafter"/>
</dbReference>
<accession>A0A7K9QYK8</accession>
<proteinExistence type="predicted"/>
<evidence type="ECO:0000256" key="1">
    <source>
        <dbReference type="ARBA" id="ARBA00022723"/>
    </source>
</evidence>
<evidence type="ECO:0000313" key="8">
    <source>
        <dbReference type="Proteomes" id="UP000530962"/>
    </source>
</evidence>
<dbReference type="InterPro" id="IPR013087">
    <property type="entry name" value="Znf_C2H2_type"/>
</dbReference>